<name>A0A915HF94_ROMCU</name>
<dbReference type="WBParaSite" id="nRc.2.0.1.t00727-RA">
    <property type="protein sequence ID" value="nRc.2.0.1.t00727-RA"/>
    <property type="gene ID" value="nRc.2.0.1.g00727"/>
</dbReference>
<accession>A0A915HF94</accession>
<organism evidence="1 2">
    <name type="scientific">Romanomermis culicivorax</name>
    <name type="common">Nematode worm</name>
    <dbReference type="NCBI Taxonomy" id="13658"/>
    <lineage>
        <taxon>Eukaryota</taxon>
        <taxon>Metazoa</taxon>
        <taxon>Ecdysozoa</taxon>
        <taxon>Nematoda</taxon>
        <taxon>Enoplea</taxon>
        <taxon>Dorylaimia</taxon>
        <taxon>Mermithida</taxon>
        <taxon>Mermithoidea</taxon>
        <taxon>Mermithidae</taxon>
        <taxon>Romanomermis</taxon>
    </lineage>
</organism>
<dbReference type="Proteomes" id="UP000887565">
    <property type="component" value="Unplaced"/>
</dbReference>
<protein>
    <submittedName>
        <fullName evidence="2">Uncharacterized protein</fullName>
    </submittedName>
</protein>
<reference evidence="2" key="1">
    <citation type="submission" date="2022-11" db="UniProtKB">
        <authorList>
            <consortium name="WormBaseParasite"/>
        </authorList>
    </citation>
    <scope>IDENTIFICATION</scope>
</reference>
<dbReference type="AlphaFoldDB" id="A0A915HF94"/>
<keyword evidence="1" id="KW-1185">Reference proteome</keyword>
<sequence length="123" mass="13252">MRFLASLSPLDLTVFGTVDKRSNMGLAALCSMERRSIDGPSNAYFHGLKFGAADGSILRQFMVKYCSTSGLCCVCAKPNECIVSWINVPNTWQVVATLITLTSDCRPSGESAQTPGPRLGTSR</sequence>
<evidence type="ECO:0000313" key="1">
    <source>
        <dbReference type="Proteomes" id="UP000887565"/>
    </source>
</evidence>
<evidence type="ECO:0000313" key="2">
    <source>
        <dbReference type="WBParaSite" id="nRc.2.0.1.t00727-RA"/>
    </source>
</evidence>
<proteinExistence type="predicted"/>